<dbReference type="EMBL" id="JBHTIH010000007">
    <property type="protein sequence ID" value="MFD0740269.1"/>
    <property type="molecule type" value="Genomic_DNA"/>
</dbReference>
<dbReference type="Proteomes" id="UP001597090">
    <property type="component" value="Unassembled WGS sequence"/>
</dbReference>
<comment type="caution">
    <text evidence="1">The sequence shown here is derived from an EMBL/GenBank/DDBJ whole genome shotgun (WGS) entry which is preliminary data.</text>
</comment>
<protein>
    <submittedName>
        <fullName evidence="1">Uncharacterized protein</fullName>
    </submittedName>
</protein>
<dbReference type="RefSeq" id="WP_386813394.1">
    <property type="nucleotide sequence ID" value="NZ_JBHTIH010000007.1"/>
</dbReference>
<gene>
    <name evidence="1" type="ORF">ACFQZQ_13375</name>
</gene>
<reference evidence="2" key="1">
    <citation type="journal article" date="2019" name="Int. J. Syst. Evol. Microbiol.">
        <title>The Global Catalogue of Microorganisms (GCM) 10K type strain sequencing project: providing services to taxonomists for standard genome sequencing and annotation.</title>
        <authorList>
            <consortium name="The Broad Institute Genomics Platform"/>
            <consortium name="The Broad Institute Genome Sequencing Center for Infectious Disease"/>
            <person name="Wu L."/>
            <person name="Ma J."/>
        </authorList>
    </citation>
    <scope>NUCLEOTIDE SEQUENCE [LARGE SCALE GENOMIC DNA]</scope>
    <source>
        <strain evidence="2">CCUG 55491</strain>
    </source>
</reference>
<evidence type="ECO:0000313" key="1">
    <source>
        <dbReference type="EMBL" id="MFD0740269.1"/>
    </source>
</evidence>
<sequence length="190" mass="21361">MSQIESAVKPILLAGIHDVELSLDREKQRDLANWVCLKAMVCEHSDPKLVSTPFIDRHAFYNDRLIPDYFRLYIGAHSTGSVTWLYRHSATIAFGKTPSPTLLDGLQRNVQTTTFILGRFLFHVLAARVDGFVLDTDLTYPGLTGLWPAAADEINTSKLRLLNAPQLSQVMMSFEAYLAHQRPTFVEAVI</sequence>
<accession>A0ABW2YRW5</accession>
<keyword evidence="2" id="KW-1185">Reference proteome</keyword>
<proteinExistence type="predicted"/>
<name>A0ABW2YRW5_9GAMM</name>
<organism evidence="1 2">
    <name type="scientific">Lysobacter koreensis</name>
    <dbReference type="NCBI Taxonomy" id="266122"/>
    <lineage>
        <taxon>Bacteria</taxon>
        <taxon>Pseudomonadati</taxon>
        <taxon>Pseudomonadota</taxon>
        <taxon>Gammaproteobacteria</taxon>
        <taxon>Lysobacterales</taxon>
        <taxon>Lysobacteraceae</taxon>
        <taxon>Lysobacter</taxon>
    </lineage>
</organism>
<evidence type="ECO:0000313" key="2">
    <source>
        <dbReference type="Proteomes" id="UP001597090"/>
    </source>
</evidence>